<evidence type="ECO:0000313" key="4">
    <source>
        <dbReference type="EMBL" id="MDF0601730.1"/>
    </source>
</evidence>
<dbReference type="EMBL" id="JARGYC010000033">
    <property type="protein sequence ID" value="MDF0601730.1"/>
    <property type="molecule type" value="Genomic_DNA"/>
</dbReference>
<dbReference type="Pfam" id="PF03972">
    <property type="entry name" value="MmgE_PrpD_N"/>
    <property type="match status" value="1"/>
</dbReference>
<dbReference type="PANTHER" id="PTHR16943:SF8">
    <property type="entry name" value="2-METHYLCITRATE DEHYDRATASE"/>
    <property type="match status" value="1"/>
</dbReference>
<keyword evidence="5" id="KW-1185">Reference proteome</keyword>
<dbReference type="AlphaFoldDB" id="A0AAE3T8S5"/>
<comment type="caution">
    <text evidence="4">The sequence shown here is derived from an EMBL/GenBank/DDBJ whole genome shotgun (WGS) entry which is preliminary data.</text>
</comment>
<comment type="similarity">
    <text evidence="1">Belongs to the PrpD family.</text>
</comment>
<dbReference type="InterPro" id="IPR045337">
    <property type="entry name" value="MmgE_PrpD_C"/>
</dbReference>
<dbReference type="RefSeq" id="WP_275567871.1">
    <property type="nucleotide sequence ID" value="NZ_JARGYC010000033.1"/>
</dbReference>
<dbReference type="Gene3D" id="1.10.4100.10">
    <property type="entry name" value="2-methylcitrate dehydratase PrpD"/>
    <property type="match status" value="1"/>
</dbReference>
<reference evidence="4" key="1">
    <citation type="submission" date="2023-03" db="EMBL/GenBank/DDBJ databases">
        <title>Multiphase analysis and comparison of six strains from genera Psychromarinibacter, Lutimaribacter, and Maritimibacter, including a novel species: Psychromarinibacter sediminicola sp. nov.</title>
        <authorList>
            <person name="Wang Y.-H."/>
            <person name="Ye M.-Q."/>
            <person name="Du Z.-J."/>
        </authorList>
    </citation>
    <scope>NUCLEOTIDE SEQUENCE</scope>
    <source>
        <strain evidence="4">C21-152</strain>
    </source>
</reference>
<dbReference type="InterPro" id="IPR045336">
    <property type="entry name" value="MmgE_PrpD_N"/>
</dbReference>
<dbReference type="GO" id="GO:0016829">
    <property type="term" value="F:lyase activity"/>
    <property type="evidence" value="ECO:0007669"/>
    <property type="project" value="InterPro"/>
</dbReference>
<proteinExistence type="inferred from homology"/>
<accession>A0AAE3T8S5</accession>
<evidence type="ECO:0000259" key="3">
    <source>
        <dbReference type="Pfam" id="PF19305"/>
    </source>
</evidence>
<name>A0AAE3T8S5_9RHOB</name>
<dbReference type="SUPFAM" id="SSF103378">
    <property type="entry name" value="2-methylcitrate dehydratase PrpD"/>
    <property type="match status" value="1"/>
</dbReference>
<sequence>MTAPPTLIRGLAAQARALWQGGLPMPVLGKAQLCLADALSGAFEAAPLEHAQQAAAVAAEAATGATVIASGRAAPAGDAAFANAVAAHGLVREDMHTGSVAHFGVVVWPALLAATALAPRPVSGRALLAAGVIAYEVGGRVGRELMTPDLARLFRPTGLFGPLATATGTGLVLGLEEEALASAMALAVNTAAGFNEWPRAGGADMFFHAGFAAQSGLRAARLAGAGAFGSPTVLEGDAGLFRAIGRRPAPEAIGFAPEGDFEIMSVFHKAVPACNYAQTPGQAALAAAKNYAAAPDTIASVKVAATEAALAYPGCDGAGPFRNALQAKMSIQYTVAAAILHGEISEACFADPADPAIGALVSKVALEADPALTAAYPARQGARVTIVGGGEEVTAQLDDVQVARDDEIWDRMTRHAVLRLGEAPARDLTRAIRNIEVEEDIGILNGLCRRDGTQASRRSA</sequence>
<dbReference type="InterPro" id="IPR005656">
    <property type="entry name" value="MmgE_PrpD"/>
</dbReference>
<feature type="domain" description="MmgE/PrpD C-terminal" evidence="3">
    <location>
        <begin position="272"/>
        <end position="398"/>
    </location>
</feature>
<dbReference type="Proteomes" id="UP001220964">
    <property type="component" value="Unassembled WGS sequence"/>
</dbReference>
<dbReference type="InterPro" id="IPR036148">
    <property type="entry name" value="MmgE/PrpD_sf"/>
</dbReference>
<dbReference type="InterPro" id="IPR042183">
    <property type="entry name" value="MmgE/PrpD_sf_1"/>
</dbReference>
<protein>
    <submittedName>
        <fullName evidence="4">MmgE/PrpD family protein</fullName>
    </submittedName>
</protein>
<dbReference type="PANTHER" id="PTHR16943">
    <property type="entry name" value="2-METHYLCITRATE DEHYDRATASE-RELATED"/>
    <property type="match status" value="1"/>
</dbReference>
<evidence type="ECO:0000313" key="5">
    <source>
        <dbReference type="Proteomes" id="UP001220964"/>
    </source>
</evidence>
<evidence type="ECO:0000256" key="1">
    <source>
        <dbReference type="ARBA" id="ARBA00006174"/>
    </source>
</evidence>
<evidence type="ECO:0000259" key="2">
    <source>
        <dbReference type="Pfam" id="PF03972"/>
    </source>
</evidence>
<feature type="domain" description="MmgE/PrpD N-terminal" evidence="2">
    <location>
        <begin position="22"/>
        <end position="247"/>
    </location>
</feature>
<dbReference type="Pfam" id="PF19305">
    <property type="entry name" value="MmgE_PrpD_C"/>
    <property type="match status" value="1"/>
</dbReference>
<dbReference type="InterPro" id="IPR042188">
    <property type="entry name" value="MmgE/PrpD_sf_2"/>
</dbReference>
<gene>
    <name evidence="4" type="ORF">P1J78_13375</name>
</gene>
<organism evidence="4 5">
    <name type="scientific">Psychromarinibacter sediminicola</name>
    <dbReference type="NCBI Taxonomy" id="3033385"/>
    <lineage>
        <taxon>Bacteria</taxon>
        <taxon>Pseudomonadati</taxon>
        <taxon>Pseudomonadota</taxon>
        <taxon>Alphaproteobacteria</taxon>
        <taxon>Rhodobacterales</taxon>
        <taxon>Paracoccaceae</taxon>
        <taxon>Psychromarinibacter</taxon>
    </lineage>
</organism>
<dbReference type="Gene3D" id="3.30.1330.120">
    <property type="entry name" value="2-methylcitrate dehydratase PrpD"/>
    <property type="match status" value="1"/>
</dbReference>